<comment type="subcellular location">
    <subcellularLocation>
        <location evidence="1">Cell membrane</location>
        <topology evidence="1">Multi-pass membrane protein</topology>
    </subcellularLocation>
</comment>
<evidence type="ECO:0000259" key="8">
    <source>
        <dbReference type="Pfam" id="PF12704"/>
    </source>
</evidence>
<feature type="domain" description="MacB-like periplasmic core" evidence="8">
    <location>
        <begin position="20"/>
        <end position="254"/>
    </location>
</feature>
<feature type="transmembrane region" description="Helical" evidence="6">
    <location>
        <begin position="393"/>
        <end position="417"/>
    </location>
</feature>
<reference evidence="9 10" key="1">
    <citation type="submission" date="2019-11" db="EMBL/GenBank/DDBJ databases">
        <title>Pedobacter sp. HMF7056 Genome sequencing and assembly.</title>
        <authorList>
            <person name="Kang H."/>
            <person name="Kim H."/>
            <person name="Joh K."/>
        </authorList>
    </citation>
    <scope>NUCLEOTIDE SEQUENCE [LARGE SCALE GENOMIC DNA]</scope>
    <source>
        <strain evidence="9 10">HMF7056</strain>
    </source>
</reference>
<evidence type="ECO:0000313" key="10">
    <source>
        <dbReference type="Proteomes" id="UP000451233"/>
    </source>
</evidence>
<comment type="caution">
    <text evidence="9">The sequence shown here is derived from an EMBL/GenBank/DDBJ whole genome shotgun (WGS) entry which is preliminary data.</text>
</comment>
<evidence type="ECO:0000259" key="7">
    <source>
        <dbReference type="Pfam" id="PF02687"/>
    </source>
</evidence>
<dbReference type="Pfam" id="PF12704">
    <property type="entry name" value="MacB_PCD"/>
    <property type="match status" value="1"/>
</dbReference>
<proteinExistence type="predicted"/>
<evidence type="ECO:0000313" key="9">
    <source>
        <dbReference type="EMBL" id="MXV13984.1"/>
    </source>
</evidence>
<evidence type="ECO:0000256" key="2">
    <source>
        <dbReference type="ARBA" id="ARBA00022475"/>
    </source>
</evidence>
<keyword evidence="3 6" id="KW-0812">Transmembrane</keyword>
<dbReference type="PANTHER" id="PTHR30572:SF18">
    <property type="entry name" value="ABC-TYPE MACROLIDE FAMILY EXPORT SYSTEM PERMEASE COMPONENT 2"/>
    <property type="match status" value="1"/>
</dbReference>
<feature type="transmembrane region" description="Helical" evidence="6">
    <location>
        <begin position="346"/>
        <end position="373"/>
    </location>
</feature>
<sequence>MISTNLKLAYRNFLNHKLFTFINMVGLAIGMSAALVIYLIVHFDFSFDDYHPGRERVYRVVSNYVFSGEPSYNGGVTAALADAAKKEVTGLELVVPFHLYGYESKISVIGENKKPVVFKKQDNFVIAGKDYFNLLKYEWLAGSPAALDKPDQVVLTAERVQLYFPHLTPARAIGREVTYEDTLRLTVAGVVATPVKSSDFQMHDFISYPTIDAHSGIKGSLGLGAWTNTNSSSQLFVRLKPGTSPAAVTRQLNALLQKNKPKSDHDKSVTQAFMLQPLADIHFNSRYASFEERTANKSTLYGLLGIAAFLLVLGCINFINLTTAQAGQRAKEIGIRKTMGSRRIQLMAQFLSETLLLTLMATLLAIAITPLVIRLFKDFIPNGITAGLVAQPAVLLFLAGLTLLVSMLSGFYPGLVLSGFKPISVLKNNVGVSGNSRKSWLRKSLTVTQFVIAQFFIMLTLLVSKQIYYILHKDLGFKKDAIVYFDTPWKEWNKPDKKQVLLNTLRNNPLIERVSMGGAPPSSVGQSSSQFVYLDGKKEVSTDVQIKKGDENYTKIYQVRLLAGKFLGAADSTDKVLINATYAHVLGFRDVTKAVGKSLKYNDRQNLVVGVFADFHQKSLHTEIKPLVILYDKQYAGTFHLALKPETAGSDNWKRVISETEKTFKTLYPEADFEYNFVDDSIAKFYKSEQDTSTLLKWATGLSIFISCMGLLGLAVYTTSLRAKEIGVRKVLGASVRQIVALLSKELTLLVILASVLVTPVAWYAMNRWLQDFTERTSVNWWIFFAASGGMLCIALIVSGIETVRAAVANPVKSLRTE</sequence>
<keyword evidence="5 6" id="KW-0472">Membrane</keyword>
<dbReference type="GO" id="GO:0022857">
    <property type="term" value="F:transmembrane transporter activity"/>
    <property type="evidence" value="ECO:0007669"/>
    <property type="project" value="TreeGrafter"/>
</dbReference>
<dbReference type="RefSeq" id="WP_160904997.1">
    <property type="nucleotide sequence ID" value="NZ_WVHS01000001.1"/>
</dbReference>
<name>A0A7K1XSQ0_9SPHI</name>
<dbReference type="InterPro" id="IPR003838">
    <property type="entry name" value="ABC3_permease_C"/>
</dbReference>
<feature type="transmembrane region" description="Helical" evidence="6">
    <location>
        <begin position="300"/>
        <end position="321"/>
    </location>
</feature>
<dbReference type="InterPro" id="IPR050250">
    <property type="entry name" value="Macrolide_Exporter_MacB"/>
</dbReference>
<evidence type="ECO:0000256" key="3">
    <source>
        <dbReference type="ARBA" id="ARBA00022692"/>
    </source>
</evidence>
<dbReference type="Pfam" id="PF02687">
    <property type="entry name" value="FtsX"/>
    <property type="match status" value="2"/>
</dbReference>
<evidence type="ECO:0000256" key="1">
    <source>
        <dbReference type="ARBA" id="ARBA00004651"/>
    </source>
</evidence>
<keyword evidence="4 6" id="KW-1133">Transmembrane helix</keyword>
<protein>
    <submittedName>
        <fullName evidence="9">FtsX-like permease family protein</fullName>
    </submittedName>
</protein>
<feature type="transmembrane region" description="Helical" evidence="6">
    <location>
        <begin position="781"/>
        <end position="801"/>
    </location>
</feature>
<dbReference type="PANTHER" id="PTHR30572">
    <property type="entry name" value="MEMBRANE COMPONENT OF TRANSPORTER-RELATED"/>
    <property type="match status" value="1"/>
</dbReference>
<evidence type="ECO:0000256" key="4">
    <source>
        <dbReference type="ARBA" id="ARBA00022989"/>
    </source>
</evidence>
<dbReference type="GO" id="GO:0005886">
    <property type="term" value="C:plasma membrane"/>
    <property type="evidence" value="ECO:0007669"/>
    <property type="project" value="UniProtKB-SubCell"/>
</dbReference>
<keyword evidence="10" id="KW-1185">Reference proteome</keyword>
<dbReference type="InterPro" id="IPR025857">
    <property type="entry name" value="MacB_PCD"/>
</dbReference>
<feature type="domain" description="ABC3 transporter permease C-terminal" evidence="7">
    <location>
        <begin position="306"/>
        <end position="419"/>
    </location>
</feature>
<gene>
    <name evidence="9" type="ORF">GS398_01620</name>
</gene>
<dbReference type="EMBL" id="WVHS01000001">
    <property type="protein sequence ID" value="MXV13984.1"/>
    <property type="molecule type" value="Genomic_DNA"/>
</dbReference>
<feature type="transmembrane region" description="Helical" evidence="6">
    <location>
        <begin position="21"/>
        <end position="41"/>
    </location>
</feature>
<evidence type="ECO:0000256" key="6">
    <source>
        <dbReference type="SAM" id="Phobius"/>
    </source>
</evidence>
<feature type="domain" description="ABC3 transporter permease C-terminal" evidence="7">
    <location>
        <begin position="701"/>
        <end position="807"/>
    </location>
</feature>
<evidence type="ECO:0000256" key="5">
    <source>
        <dbReference type="ARBA" id="ARBA00023136"/>
    </source>
</evidence>
<feature type="transmembrane region" description="Helical" evidence="6">
    <location>
        <begin position="747"/>
        <end position="766"/>
    </location>
</feature>
<keyword evidence="2" id="KW-1003">Cell membrane</keyword>
<feature type="transmembrane region" description="Helical" evidence="6">
    <location>
        <begin position="445"/>
        <end position="463"/>
    </location>
</feature>
<organism evidence="9 10">
    <name type="scientific">Hufsiella ginkgonis</name>
    <dbReference type="NCBI Taxonomy" id="2695274"/>
    <lineage>
        <taxon>Bacteria</taxon>
        <taxon>Pseudomonadati</taxon>
        <taxon>Bacteroidota</taxon>
        <taxon>Sphingobacteriia</taxon>
        <taxon>Sphingobacteriales</taxon>
        <taxon>Sphingobacteriaceae</taxon>
        <taxon>Hufsiella</taxon>
    </lineage>
</organism>
<dbReference type="Proteomes" id="UP000451233">
    <property type="component" value="Unassembled WGS sequence"/>
</dbReference>
<dbReference type="AlphaFoldDB" id="A0A7K1XSQ0"/>
<accession>A0A7K1XSQ0</accession>
<feature type="transmembrane region" description="Helical" evidence="6">
    <location>
        <begin position="695"/>
        <end position="717"/>
    </location>
</feature>